<evidence type="ECO:0000313" key="2">
    <source>
        <dbReference type="EMBL" id="KAG8458651.1"/>
    </source>
</evidence>
<protein>
    <submittedName>
        <fullName evidence="2">Uncharacterized protein</fullName>
    </submittedName>
</protein>
<comment type="caution">
    <text evidence="2">The sequence shown here is derived from an EMBL/GenBank/DDBJ whole genome shotgun (WGS) entry which is preliminary data.</text>
</comment>
<proteinExistence type="predicted"/>
<evidence type="ECO:0000256" key="1">
    <source>
        <dbReference type="SAM" id="MobiDB-lite"/>
    </source>
</evidence>
<dbReference type="SUPFAM" id="SSF53098">
    <property type="entry name" value="Ribonuclease H-like"/>
    <property type="match status" value="1"/>
</dbReference>
<dbReference type="InterPro" id="IPR012337">
    <property type="entry name" value="RNaseH-like_sf"/>
</dbReference>
<feature type="region of interest" description="Disordered" evidence="1">
    <location>
        <begin position="132"/>
        <end position="158"/>
    </location>
</feature>
<name>A0A8J5X1W6_DIALT</name>
<keyword evidence="3" id="KW-1185">Reference proteome</keyword>
<evidence type="ECO:0000313" key="3">
    <source>
        <dbReference type="Proteomes" id="UP000751190"/>
    </source>
</evidence>
<dbReference type="EMBL" id="JAGTXO010000049">
    <property type="protein sequence ID" value="KAG8458651.1"/>
    <property type="molecule type" value="Genomic_DNA"/>
</dbReference>
<dbReference type="Proteomes" id="UP000751190">
    <property type="component" value="Unassembled WGS sequence"/>
</dbReference>
<feature type="compositionally biased region" description="Polar residues" evidence="1">
    <location>
        <begin position="28"/>
        <end position="40"/>
    </location>
</feature>
<organism evidence="2 3">
    <name type="scientific">Diacronema lutheri</name>
    <name type="common">Unicellular marine alga</name>
    <name type="synonym">Monochrysis lutheri</name>
    <dbReference type="NCBI Taxonomy" id="2081491"/>
    <lineage>
        <taxon>Eukaryota</taxon>
        <taxon>Haptista</taxon>
        <taxon>Haptophyta</taxon>
        <taxon>Pavlovophyceae</taxon>
        <taxon>Pavlovales</taxon>
        <taxon>Pavlovaceae</taxon>
        <taxon>Diacronema</taxon>
    </lineage>
</organism>
<dbReference type="OrthoDB" id="5980003at2759"/>
<sequence>MGVLSRAVEALYGDASSSGEEDEGARSSLPQSCPTPTDRTTLPAHADASLDAPLAYAQPDGAVQLGCEVKLNDRVDDNVLGSGVIIGLPLESYESHDERRGKALVKFDDVAQPSWRTWGHLNAMPMVASIERQRAPKRKPGSADPRPPRGPAASKSKQLNKLELAHKRLAAFPECSLVVRGDELRCTACRVEVSCAKKNHVVQHLATAKHVTAFEKLTRRAVSDQSTKDDIYAHFVQNQTADLRYRIVESFMFAGIELTKADHLRALLQRCGCASTDSSHLRTLVPMVEKHELERIRADLSGQLVNIAFDGTRRLGEAVNVTGRFCSPTFQLEMRLIAFVTVAKSLSGNEIAAMLTTILLQQLNISLANVVGFSRDSVAANGKAMQTLSALFPSSVDLPCISHTLTHVGEAFRFELLDTFMTPWYTLVCNNEMAGQLWHSTIGESVKGFSSVRWYCRAEIMMQIAQHFDKVPKLLEELREREIGEATTKKMLEIYATSLAELKVSLAAILDMRRLIATTYELEGDRLEILLAYERIEALRSLGRRVARGDAGSLPNVDALLRRGVQIVDGIKIEKNFPMHGGMCEGVVVGSSYAQTTIHHDGSERKVYKVRYPADNTEEELDEEEIRPLIMIADMQVRKKVIGSLKPGFEYLEARLTCPTSSSYLSQEYAVLKAVRIFDPSVVREMSIDASMVENLAVLRCLSRELIDRMKSEVDSYVAAAAGVEILRADVQHFTDRVLAFWRAHRRDLLAFAEAARIVFALSPNSASCERVYSLLAVMFGGNQESALADLQQGSLMLR</sequence>
<reference evidence="2" key="1">
    <citation type="submission" date="2021-05" db="EMBL/GenBank/DDBJ databases">
        <title>The genome of the haptophyte Pavlova lutheri (Diacronema luteri, Pavlovales) - a model for lipid biosynthesis in eukaryotic algae.</title>
        <authorList>
            <person name="Hulatt C.J."/>
            <person name="Posewitz M.C."/>
        </authorList>
    </citation>
    <scope>NUCLEOTIDE SEQUENCE</scope>
    <source>
        <strain evidence="2">NIVA-4/92</strain>
    </source>
</reference>
<gene>
    <name evidence="2" type="ORF">KFE25_008448</name>
</gene>
<dbReference type="AlphaFoldDB" id="A0A8J5X1W6"/>
<feature type="region of interest" description="Disordered" evidence="1">
    <location>
        <begin position="12"/>
        <end position="43"/>
    </location>
</feature>
<accession>A0A8J5X1W6</accession>